<dbReference type="Gene3D" id="3.40.50.1820">
    <property type="entry name" value="alpha/beta hydrolase"/>
    <property type="match status" value="1"/>
</dbReference>
<feature type="domain" description="Serine aminopeptidase S33" evidence="1">
    <location>
        <begin position="21"/>
        <end position="253"/>
    </location>
</feature>
<dbReference type="InterPro" id="IPR022742">
    <property type="entry name" value="Hydrolase_4"/>
</dbReference>
<dbReference type="PANTHER" id="PTHR43798:SF6">
    <property type="entry name" value="HYDROLASE, PUTATIVE (AFU_ORTHOLOGUE AFUA_4G13070)-RELATED"/>
    <property type="match status" value="1"/>
</dbReference>
<dbReference type="GO" id="GO:0016787">
    <property type="term" value="F:hydrolase activity"/>
    <property type="evidence" value="ECO:0007669"/>
    <property type="project" value="UniProtKB-KW"/>
</dbReference>
<proteinExistence type="predicted"/>
<keyword evidence="2" id="KW-0378">Hydrolase</keyword>
<evidence type="ECO:0000313" key="2">
    <source>
        <dbReference type="EMBL" id="MEI5908747.1"/>
    </source>
</evidence>
<dbReference type="InterPro" id="IPR050266">
    <property type="entry name" value="AB_hydrolase_sf"/>
</dbReference>
<gene>
    <name evidence="2" type="ORF">WAK64_17000</name>
</gene>
<organism evidence="2 3">
    <name type="scientific">Bacillus spongiae</name>
    <dbReference type="NCBI Taxonomy" id="2683610"/>
    <lineage>
        <taxon>Bacteria</taxon>
        <taxon>Bacillati</taxon>
        <taxon>Bacillota</taxon>
        <taxon>Bacilli</taxon>
        <taxon>Bacillales</taxon>
        <taxon>Bacillaceae</taxon>
        <taxon>Bacillus</taxon>
    </lineage>
</organism>
<dbReference type="RefSeq" id="WP_336588194.1">
    <property type="nucleotide sequence ID" value="NZ_JBBAXC010000015.1"/>
</dbReference>
<evidence type="ECO:0000313" key="3">
    <source>
        <dbReference type="Proteomes" id="UP001312865"/>
    </source>
</evidence>
<name>A0ABU8HHI1_9BACI</name>
<dbReference type="InterPro" id="IPR029058">
    <property type="entry name" value="AB_hydrolase_fold"/>
</dbReference>
<dbReference type="Pfam" id="PF12146">
    <property type="entry name" value="Hydrolase_4"/>
    <property type="match status" value="1"/>
</dbReference>
<reference evidence="2 3" key="1">
    <citation type="journal article" date="2018" name="J. Microbiol.">
        <title>Bacillus spongiae sp. nov., isolated from sponge of Jeju Island.</title>
        <authorList>
            <person name="Lee G.E."/>
            <person name="Im W.T."/>
            <person name="Park J.S."/>
        </authorList>
    </citation>
    <scope>NUCLEOTIDE SEQUENCE [LARGE SCALE GENOMIC DNA]</scope>
    <source>
        <strain evidence="2 3">135PIL107-10</strain>
    </source>
</reference>
<protein>
    <submittedName>
        <fullName evidence="2">Alpha/beta hydrolase</fullName>
    </submittedName>
</protein>
<comment type="caution">
    <text evidence="2">The sequence shown here is derived from an EMBL/GenBank/DDBJ whole genome shotgun (WGS) entry which is preliminary data.</text>
</comment>
<dbReference type="PANTHER" id="PTHR43798">
    <property type="entry name" value="MONOACYLGLYCEROL LIPASE"/>
    <property type="match status" value="1"/>
</dbReference>
<evidence type="ECO:0000259" key="1">
    <source>
        <dbReference type="Pfam" id="PF12146"/>
    </source>
</evidence>
<dbReference type="EMBL" id="JBBAXC010000015">
    <property type="protein sequence ID" value="MEI5908747.1"/>
    <property type="molecule type" value="Genomic_DNA"/>
</dbReference>
<dbReference type="Proteomes" id="UP001312865">
    <property type="component" value="Unassembled WGS sequence"/>
</dbReference>
<dbReference type="SUPFAM" id="SSF53474">
    <property type="entry name" value="alpha/beta-Hydrolases"/>
    <property type="match status" value="1"/>
</dbReference>
<accession>A0ABU8HHI1</accession>
<keyword evidence="3" id="KW-1185">Reference proteome</keyword>
<sequence>MLCNVEMGRIYYEIYGEGFPVLLLHGMGTDHRSMKAWAEPIYENIKGFQRVYIDLPAHGKSTIDEGLKTTNDMLTNILEFIDKVLPNSRFLLIGSSFGGYLAQGILHSKREQVKGVCLLAPVLHLKERNLPEKVVLERDEGLNREWDDDCKNAFRTLFVHQSKINFDCFMNEIQPGRLLANKDFLASSWREKGYLLSEEPLNDVPSLPHHALIILGRHDSICGYKDHFFLLDKLPNSTVAILDGAGHMLQVENREIVRELVKDWLNKISINL</sequence>